<keyword evidence="6" id="KW-0998">Cell outer membrane</keyword>
<dbReference type="EMBL" id="CP003390">
    <property type="protein sequence ID" value="AFI83841.1"/>
    <property type="molecule type" value="Genomic_DNA"/>
</dbReference>
<dbReference type="AlphaFoldDB" id="I1XHH2"/>
<dbReference type="InterPro" id="IPR007443">
    <property type="entry name" value="LpoA"/>
</dbReference>
<sequence length="621" mass="69826">MTQRFSTLFMLLVLLALTACQPISMDTKPSAPEMTSLISEAEKRGDYAVAAEDYLAQAAESEGALKSAFQYRAAMMQYELGELAEADALLAETNLEQLSSREQLTANLLRADIAVLNLDGQRALTHLDKIDFNSANQAQQKRILELRITAYDLTENMLEKALAHIKLDPKLPESERENNHLVLWQTLLKMTPQALDLYNPGQPPAEDSGWFALAYAFKAYENNPEAMEVAIEDWQYSYPNHPADIEQLKKSIKTPLRLPEKLDLIAILLPDSGPAANAAQAIRQGIIAAHFNARSNVRLQFYDVRTDNTADSNNVITQYEKAVADGANIVIGPLDKTSVELLAKHDELTIPVLALNRINENKTTEQHNFFQFALAPEDDARNQAEYAKKKGYQRAIVLSPRNEWGDRVAEAFTNEWQKSDGQIVTRAKYDESENDYSHILTPILGVENSNQRYQNLRRTLGLSLEFEPRRRQDVDFLFMVGRPLKARQLLTQLRFYRSGQLPILATSHAYGGEPNARQDIDLNGLIFTEIPWMFSEQSEQDPAYAAIRRQASGDVGTFIRLAALGVDAYRIIPFLTAMSHSEDEKYNGATGVLTVNQQGQIERTMTFTTIQNGLIEPLNNE</sequence>
<reference evidence="8 9" key="2">
    <citation type="journal article" date="2013" name="Int. J. Syst. Evol. Microbiol.">
        <title>Methylophaga nitratireducenticrescens sp. nov. and Methylophaga frappieri sp. nov., isolated from the biofilm of the methanol-fed denitrification system treating the seawater at the Montreal Biodome.</title>
        <authorList>
            <person name="Villeneuve C."/>
            <person name="Martineau C."/>
            <person name="Mauffrey F."/>
            <person name="Villemur R."/>
        </authorList>
    </citation>
    <scope>NUCLEOTIDE SEQUENCE [LARGE SCALE GENOMIC DNA]</scope>
    <source>
        <strain evidence="8 9">JAM1</strain>
    </source>
</reference>
<dbReference type="STRING" id="754476.Q7A_999"/>
<evidence type="ECO:0000256" key="7">
    <source>
        <dbReference type="ARBA" id="ARBA00023288"/>
    </source>
</evidence>
<proteinExistence type="predicted"/>
<dbReference type="GO" id="GO:0031241">
    <property type="term" value="C:periplasmic side of cell outer membrane"/>
    <property type="evidence" value="ECO:0007669"/>
    <property type="project" value="TreeGrafter"/>
</dbReference>
<evidence type="ECO:0000256" key="5">
    <source>
        <dbReference type="ARBA" id="ARBA00023139"/>
    </source>
</evidence>
<dbReference type="Gene3D" id="1.25.40.650">
    <property type="match status" value="1"/>
</dbReference>
<dbReference type="GO" id="GO:0009252">
    <property type="term" value="P:peptidoglycan biosynthetic process"/>
    <property type="evidence" value="ECO:0007669"/>
    <property type="project" value="UniProtKB-KW"/>
</dbReference>
<evidence type="ECO:0000256" key="3">
    <source>
        <dbReference type="ARBA" id="ARBA00022984"/>
    </source>
</evidence>
<dbReference type="PANTHER" id="PTHR38038:SF1">
    <property type="entry name" value="PENICILLIN-BINDING PROTEIN ACTIVATOR LPOA"/>
    <property type="match status" value="1"/>
</dbReference>
<dbReference type="HOGENOM" id="CLU_026091_2_1_6"/>
<keyword evidence="3" id="KW-0573">Peptidoglycan synthesis</keyword>
<dbReference type="OrthoDB" id="6708821at2"/>
<dbReference type="Proteomes" id="UP000009144">
    <property type="component" value="Chromosome"/>
</dbReference>
<dbReference type="SUPFAM" id="SSF53822">
    <property type="entry name" value="Periplasmic binding protein-like I"/>
    <property type="match status" value="1"/>
</dbReference>
<evidence type="ECO:0000313" key="9">
    <source>
        <dbReference type="Proteomes" id="UP000009144"/>
    </source>
</evidence>
<dbReference type="CDD" id="cd06339">
    <property type="entry name" value="PBP1_YraM_LppC_lipoprotein-like"/>
    <property type="match status" value="1"/>
</dbReference>
<protein>
    <submittedName>
        <fullName evidence="8">LppC putative lipoprotein</fullName>
    </submittedName>
</protein>
<dbReference type="InterPro" id="IPR011990">
    <property type="entry name" value="TPR-like_helical_dom_sf"/>
</dbReference>
<dbReference type="Gene3D" id="3.40.50.2300">
    <property type="match status" value="2"/>
</dbReference>
<evidence type="ECO:0000256" key="6">
    <source>
        <dbReference type="ARBA" id="ARBA00023237"/>
    </source>
</evidence>
<evidence type="ECO:0000256" key="2">
    <source>
        <dbReference type="ARBA" id="ARBA00022960"/>
    </source>
</evidence>
<dbReference type="PROSITE" id="PS51257">
    <property type="entry name" value="PROKAR_LIPOPROTEIN"/>
    <property type="match status" value="1"/>
</dbReference>
<keyword evidence="7 8" id="KW-0449">Lipoprotein</keyword>
<keyword evidence="1" id="KW-0732">Signal</keyword>
<name>I1XHH2_METNJ</name>
<dbReference type="Gene3D" id="1.25.40.10">
    <property type="entry name" value="Tetratricopeptide repeat domain"/>
    <property type="match status" value="1"/>
</dbReference>
<dbReference type="PATRIC" id="fig|754476.3.peg.985"/>
<evidence type="ECO:0000256" key="4">
    <source>
        <dbReference type="ARBA" id="ARBA00023136"/>
    </source>
</evidence>
<evidence type="ECO:0000256" key="1">
    <source>
        <dbReference type="ARBA" id="ARBA00022729"/>
    </source>
</evidence>
<accession>I1XHH2</accession>
<evidence type="ECO:0000313" key="8">
    <source>
        <dbReference type="EMBL" id="AFI83841.1"/>
    </source>
</evidence>
<dbReference type="KEGG" id="mej:Q7A_999"/>
<gene>
    <name evidence="8" type="ordered locus">Q7A_999</name>
</gene>
<keyword evidence="5" id="KW-0564">Palmitate</keyword>
<dbReference type="InterPro" id="IPR028082">
    <property type="entry name" value="Peripla_BP_I"/>
</dbReference>
<dbReference type="eggNOG" id="COG3107">
    <property type="taxonomic scope" value="Bacteria"/>
</dbReference>
<keyword evidence="4" id="KW-0472">Membrane</keyword>
<reference evidence="8 9" key="1">
    <citation type="journal article" date="2012" name="J. Bacteriol.">
        <title>Complete genome sequences of Methylophaga sp. strain JAM1 and Methylophaga sp. strain JAM7.</title>
        <authorList>
            <person name="Villeneuve C."/>
            <person name="Martineau C."/>
            <person name="Mauffrey F."/>
            <person name="Villemur R."/>
        </authorList>
    </citation>
    <scope>NUCLEOTIDE SEQUENCE [LARGE SCALE GENOMIC DNA]</scope>
    <source>
        <strain evidence="8 9">JAM1</strain>
    </source>
</reference>
<dbReference type="GO" id="GO:0008360">
    <property type="term" value="P:regulation of cell shape"/>
    <property type="evidence" value="ECO:0007669"/>
    <property type="project" value="UniProtKB-KW"/>
</dbReference>
<keyword evidence="2" id="KW-0133">Cell shape</keyword>
<dbReference type="RefSeq" id="WP_014706216.1">
    <property type="nucleotide sequence ID" value="NC_017857.3"/>
</dbReference>
<dbReference type="GO" id="GO:0030234">
    <property type="term" value="F:enzyme regulator activity"/>
    <property type="evidence" value="ECO:0007669"/>
    <property type="project" value="TreeGrafter"/>
</dbReference>
<dbReference type="PANTHER" id="PTHR38038">
    <property type="entry name" value="PENICILLIN-BINDING PROTEIN ACTIVATOR LPOA"/>
    <property type="match status" value="1"/>
</dbReference>
<organism evidence="8 9">
    <name type="scientific">Methylophaga nitratireducenticrescens</name>
    <dbReference type="NCBI Taxonomy" id="754476"/>
    <lineage>
        <taxon>Bacteria</taxon>
        <taxon>Pseudomonadati</taxon>
        <taxon>Pseudomonadota</taxon>
        <taxon>Gammaproteobacteria</taxon>
        <taxon>Thiotrichales</taxon>
        <taxon>Piscirickettsiaceae</taxon>
        <taxon>Methylophaga</taxon>
    </lineage>
</organism>
<dbReference type="Pfam" id="PF04348">
    <property type="entry name" value="LppC"/>
    <property type="match status" value="1"/>
</dbReference>
<keyword evidence="9" id="KW-1185">Reference proteome</keyword>